<dbReference type="InterPro" id="IPR039426">
    <property type="entry name" value="TonB-dep_rcpt-like"/>
</dbReference>
<keyword evidence="4 10" id="KW-0812">Transmembrane</keyword>
<dbReference type="Gene3D" id="2.60.40.1120">
    <property type="entry name" value="Carboxypeptidase-like, regulatory domain"/>
    <property type="match status" value="1"/>
</dbReference>
<evidence type="ECO:0000259" key="13">
    <source>
        <dbReference type="Pfam" id="PF07715"/>
    </source>
</evidence>
<evidence type="ECO:0000256" key="9">
    <source>
        <dbReference type="ARBA" id="ARBA00023237"/>
    </source>
</evidence>
<dbReference type="Pfam" id="PF00593">
    <property type="entry name" value="TonB_dep_Rec_b-barrel"/>
    <property type="match status" value="1"/>
</dbReference>
<evidence type="ECO:0000256" key="11">
    <source>
        <dbReference type="RuleBase" id="RU003357"/>
    </source>
</evidence>
<evidence type="ECO:0000256" key="1">
    <source>
        <dbReference type="ARBA" id="ARBA00004571"/>
    </source>
</evidence>
<dbReference type="PANTHER" id="PTHR30069:SF29">
    <property type="entry name" value="HEMOGLOBIN AND HEMOGLOBIN-HAPTOGLOBIN-BINDING PROTEIN 1-RELATED"/>
    <property type="match status" value="1"/>
</dbReference>
<dbReference type="SUPFAM" id="SSF49464">
    <property type="entry name" value="Carboxypeptidase regulatory domain-like"/>
    <property type="match status" value="1"/>
</dbReference>
<evidence type="ECO:0000313" key="15">
    <source>
        <dbReference type="Proteomes" id="UP000240608"/>
    </source>
</evidence>
<gene>
    <name evidence="14" type="ORF">C9994_04475</name>
</gene>
<feature type="domain" description="TonB-dependent receptor-like beta-barrel" evidence="12">
    <location>
        <begin position="346"/>
        <end position="758"/>
    </location>
</feature>
<dbReference type="InterPro" id="IPR000531">
    <property type="entry name" value="Beta-barrel_TonB"/>
</dbReference>
<evidence type="ECO:0000256" key="8">
    <source>
        <dbReference type="ARBA" id="ARBA00023170"/>
    </source>
</evidence>
<evidence type="ECO:0000256" key="5">
    <source>
        <dbReference type="ARBA" id="ARBA00022729"/>
    </source>
</evidence>
<dbReference type="Proteomes" id="UP000240608">
    <property type="component" value="Unassembled WGS sequence"/>
</dbReference>
<comment type="similarity">
    <text evidence="10 11">Belongs to the TonB-dependent receptor family.</text>
</comment>
<dbReference type="InterPro" id="IPR008969">
    <property type="entry name" value="CarboxyPept-like_regulatory"/>
</dbReference>
<keyword evidence="8 14" id="KW-0675">Receptor</keyword>
<comment type="subcellular location">
    <subcellularLocation>
        <location evidence="1 10">Cell outer membrane</location>
        <topology evidence="1 10">Multi-pass membrane protein</topology>
    </subcellularLocation>
</comment>
<name>A0A2T4DTF5_9BACT</name>
<dbReference type="Pfam" id="PF13715">
    <property type="entry name" value="CarbopepD_reg_2"/>
    <property type="match status" value="1"/>
</dbReference>
<comment type="caution">
    <text evidence="14">The sequence shown here is derived from an EMBL/GenBank/DDBJ whole genome shotgun (WGS) entry which is preliminary data.</text>
</comment>
<keyword evidence="3 10" id="KW-1134">Transmembrane beta strand</keyword>
<keyword evidence="7 10" id="KW-0472">Membrane</keyword>
<evidence type="ECO:0000256" key="2">
    <source>
        <dbReference type="ARBA" id="ARBA00022448"/>
    </source>
</evidence>
<sequence length="786" mass="88170">MFYIPLGVFSQDNAALSGTVISNTGEQLIGAVVLLKETNQGTTTDLEGKFELLNIESGTYTLQISFLGFESQEQTISLQASQKKVLQIKLSESKLVLDVVEVKGKSMATEVNEQSYAVTAIAAKEFNNSTTDVKEVLNRVSGVRVLEEGGLGSNLSFSLNGFSGDQVKFFMDGIPMDNFGSSLSLSTIPINSIQRIEVYKGVVPVWLGTDALGGAVNIVTHQKSDFLDASYSFGSFNTHRASLNGAQTNDKTGFTVRGSINYNYSDNNYKVHVPLTDALGNNSGNKMVNAERFHDAYRSGMARLETGFVNRKYADQLLLGIIASVDENELQNGATMSRPFGNMTNTSKTFVPTLKYRKENFLTEGLDISFNSSFNITETKNIDTLTAFTFNWLGEKIPSHDSKIAESGKPNNIDMDDTEFTSQMNLSYQLNSQHSLSLNYSYQYFSRETFDSEDPDNISNQMDNTLEKTVLGLAYKYDHDKNWSTTLFGKGYFLQLNTSKEFDFGEDTRRIDAYENKSEEFGYGIATSYVIIPSIQIKASYEHTYRLPWANEVFGNGQFILPNADLGPEQSANLNIGGSYMVKLNGQHRLAIESSFIYRESKDLIYQVVTVANPETRYNNLADVRTLGVEGSVDYEWNNLINAGASLTYQNITDQADQVYSDYAGYQTNFNKGFRVPNKPYLFGNGRVGFHKENLIFANSSFRVNYFYNFSKEYFLSWARFGTKDSKLIIPGQSSHNVELSYSLTNGKYNIAVECRNLTDERLYDKFYLQKPGRAFYLKLRYSIGK</sequence>
<keyword evidence="2 10" id="KW-0813">Transport</keyword>
<dbReference type="Pfam" id="PF07715">
    <property type="entry name" value="Plug"/>
    <property type="match status" value="1"/>
</dbReference>
<proteinExistence type="inferred from homology"/>
<dbReference type="Gene3D" id="2.170.130.10">
    <property type="entry name" value="TonB-dependent receptor, plug domain"/>
    <property type="match status" value="1"/>
</dbReference>
<organism evidence="14 15">
    <name type="scientific">Marivirga lumbricoides</name>
    <dbReference type="NCBI Taxonomy" id="1046115"/>
    <lineage>
        <taxon>Bacteria</taxon>
        <taxon>Pseudomonadati</taxon>
        <taxon>Bacteroidota</taxon>
        <taxon>Cytophagia</taxon>
        <taxon>Cytophagales</taxon>
        <taxon>Marivirgaceae</taxon>
        <taxon>Marivirga</taxon>
    </lineage>
</organism>
<dbReference type="GO" id="GO:0009279">
    <property type="term" value="C:cell outer membrane"/>
    <property type="evidence" value="ECO:0007669"/>
    <property type="project" value="UniProtKB-SubCell"/>
</dbReference>
<keyword evidence="5" id="KW-0732">Signal</keyword>
<keyword evidence="9 10" id="KW-0998">Cell outer membrane</keyword>
<dbReference type="GO" id="GO:0044718">
    <property type="term" value="P:siderophore transmembrane transport"/>
    <property type="evidence" value="ECO:0007669"/>
    <property type="project" value="TreeGrafter"/>
</dbReference>
<accession>A0A2T4DTF5</accession>
<dbReference type="AlphaFoldDB" id="A0A2T4DTF5"/>
<protein>
    <submittedName>
        <fullName evidence="14">Colicin I receptor</fullName>
    </submittedName>
</protein>
<evidence type="ECO:0000256" key="4">
    <source>
        <dbReference type="ARBA" id="ARBA00022692"/>
    </source>
</evidence>
<dbReference type="InterPro" id="IPR037066">
    <property type="entry name" value="Plug_dom_sf"/>
</dbReference>
<evidence type="ECO:0000313" key="14">
    <source>
        <dbReference type="EMBL" id="PTB97083.1"/>
    </source>
</evidence>
<feature type="domain" description="TonB-dependent receptor plug" evidence="13">
    <location>
        <begin position="112"/>
        <end position="215"/>
    </location>
</feature>
<dbReference type="PROSITE" id="PS52016">
    <property type="entry name" value="TONB_DEPENDENT_REC_3"/>
    <property type="match status" value="1"/>
</dbReference>
<evidence type="ECO:0000256" key="7">
    <source>
        <dbReference type="ARBA" id="ARBA00023136"/>
    </source>
</evidence>
<reference evidence="14 15" key="1">
    <citation type="submission" date="2018-03" db="EMBL/GenBank/DDBJ databases">
        <title>Cross-interface Injection: A General Nanoliter Liquid Handling Method Applied to Single Cells Genome Amplification Automated Nanoliter Liquid Handling Applied to Single Cell Multiple Displacement Amplification.</title>
        <authorList>
            <person name="Yun J."/>
            <person name="Xu P."/>
            <person name="Xu J."/>
            <person name="Dai X."/>
            <person name="Wang Y."/>
            <person name="Zheng X."/>
            <person name="Cao C."/>
            <person name="Yi Q."/>
            <person name="Zhu Y."/>
            <person name="Wang L."/>
            <person name="Dong Z."/>
            <person name="Huang Y."/>
            <person name="Huang L."/>
            <person name="Du W."/>
        </authorList>
    </citation>
    <scope>NUCLEOTIDE SEQUENCE [LARGE SCALE GENOMIC DNA]</scope>
    <source>
        <strain evidence="14 15">Z-D1-2</strain>
    </source>
</reference>
<dbReference type="EMBL" id="PYVU01000025">
    <property type="protein sequence ID" value="PTB97083.1"/>
    <property type="molecule type" value="Genomic_DNA"/>
</dbReference>
<evidence type="ECO:0000256" key="3">
    <source>
        <dbReference type="ARBA" id="ARBA00022452"/>
    </source>
</evidence>
<evidence type="ECO:0000259" key="12">
    <source>
        <dbReference type="Pfam" id="PF00593"/>
    </source>
</evidence>
<dbReference type="InterPro" id="IPR036942">
    <property type="entry name" value="Beta-barrel_TonB_sf"/>
</dbReference>
<dbReference type="Gene3D" id="2.40.170.20">
    <property type="entry name" value="TonB-dependent receptor, beta-barrel domain"/>
    <property type="match status" value="1"/>
</dbReference>
<dbReference type="SUPFAM" id="SSF56935">
    <property type="entry name" value="Porins"/>
    <property type="match status" value="1"/>
</dbReference>
<evidence type="ECO:0000256" key="6">
    <source>
        <dbReference type="ARBA" id="ARBA00023077"/>
    </source>
</evidence>
<dbReference type="PANTHER" id="PTHR30069">
    <property type="entry name" value="TONB-DEPENDENT OUTER MEMBRANE RECEPTOR"/>
    <property type="match status" value="1"/>
</dbReference>
<evidence type="ECO:0000256" key="10">
    <source>
        <dbReference type="PROSITE-ProRule" id="PRU01360"/>
    </source>
</evidence>
<dbReference type="InterPro" id="IPR012910">
    <property type="entry name" value="Plug_dom"/>
</dbReference>
<keyword evidence="6 11" id="KW-0798">TonB box</keyword>
<dbReference type="GO" id="GO:0015344">
    <property type="term" value="F:siderophore uptake transmembrane transporter activity"/>
    <property type="evidence" value="ECO:0007669"/>
    <property type="project" value="TreeGrafter"/>
</dbReference>